<dbReference type="SMART" id="SM01359">
    <property type="entry name" value="A2M_N_2"/>
    <property type="match status" value="1"/>
</dbReference>
<keyword evidence="5 9" id="KW-0732">Signal</keyword>
<dbReference type="Gene3D" id="1.50.10.20">
    <property type="match status" value="1"/>
</dbReference>
<dbReference type="GO" id="GO:0007399">
    <property type="term" value="P:nervous system development"/>
    <property type="evidence" value="ECO:0007669"/>
    <property type="project" value="UniProtKB-ARBA"/>
</dbReference>
<reference evidence="13 14" key="2">
    <citation type="submission" date="2019-01" db="EMBL/GenBank/DDBJ databases">
        <title>A chromosome length genome reference of the Java medaka (oryzias javanicus).</title>
        <authorList>
            <person name="Herpin A."/>
            <person name="Takehana Y."/>
            <person name="Naruse K."/>
            <person name="Ansai S."/>
            <person name="Kawaguchi M."/>
        </authorList>
    </citation>
    <scope>NUCLEOTIDE SEQUENCE [LARGE SCALE GENOMIC DNA]</scope>
    <source>
        <strain evidence="13">RS831</strain>
        <tissue evidence="13">Whole body</tissue>
    </source>
</reference>
<dbReference type="GO" id="GO:0005615">
    <property type="term" value="C:extracellular space"/>
    <property type="evidence" value="ECO:0007669"/>
    <property type="project" value="InterPro"/>
</dbReference>
<evidence type="ECO:0000256" key="8">
    <source>
        <dbReference type="ARBA" id="ARBA00023180"/>
    </source>
</evidence>
<feature type="domain" description="Alpha-2-macroglobulin" evidence="11">
    <location>
        <begin position="759"/>
        <end position="848"/>
    </location>
</feature>
<dbReference type="Gene3D" id="2.60.40.690">
    <property type="entry name" value="Alpha-macroglobulin, receptor-binding domain"/>
    <property type="match status" value="1"/>
</dbReference>
<dbReference type="SUPFAM" id="SSF49410">
    <property type="entry name" value="Alpha-macroglobulin receptor domain"/>
    <property type="match status" value="1"/>
</dbReference>
<dbReference type="SMART" id="SM01360">
    <property type="entry name" value="A2M"/>
    <property type="match status" value="1"/>
</dbReference>
<evidence type="ECO:0000256" key="7">
    <source>
        <dbReference type="ARBA" id="ARBA00023157"/>
    </source>
</evidence>
<keyword evidence="3" id="KW-0964">Secreted</keyword>
<proteinExistence type="inferred from homology"/>
<gene>
    <name evidence="13" type="ORF">OJAV_G00128220</name>
</gene>
<evidence type="ECO:0008006" key="15">
    <source>
        <dbReference type="Google" id="ProtNLM"/>
    </source>
</evidence>
<dbReference type="Gene3D" id="2.60.40.1930">
    <property type="match status" value="2"/>
</dbReference>
<keyword evidence="8" id="KW-0325">Glycoprotein</keyword>
<accession>A0A437CPD3</accession>
<dbReference type="SUPFAM" id="SSF48239">
    <property type="entry name" value="Terpenoid cyclases/Protein prenyltransferases"/>
    <property type="match status" value="1"/>
</dbReference>
<dbReference type="InterPro" id="IPR011626">
    <property type="entry name" value="Alpha-macroglobulin_TED"/>
</dbReference>
<dbReference type="FunFam" id="2.60.40.1930:FF:000001">
    <property type="entry name" value="CD109 isoform 3"/>
    <property type="match status" value="1"/>
</dbReference>
<evidence type="ECO:0000313" key="13">
    <source>
        <dbReference type="EMBL" id="RVE64661.1"/>
    </source>
</evidence>
<evidence type="ECO:0000256" key="5">
    <source>
        <dbReference type="ARBA" id="ARBA00022729"/>
    </source>
</evidence>
<evidence type="ECO:0000256" key="3">
    <source>
        <dbReference type="ARBA" id="ARBA00022525"/>
    </source>
</evidence>
<dbReference type="InterPro" id="IPR009048">
    <property type="entry name" value="A-macroglobulin_rcpt-bd"/>
</dbReference>
<keyword evidence="4" id="KW-0646">Protease inhibitor</keyword>
<evidence type="ECO:0000256" key="1">
    <source>
        <dbReference type="ARBA" id="ARBA00004613"/>
    </source>
</evidence>
<dbReference type="PANTHER" id="PTHR11412">
    <property type="entry name" value="MACROGLOBULIN / COMPLEMENT"/>
    <property type="match status" value="1"/>
</dbReference>
<evidence type="ECO:0000256" key="9">
    <source>
        <dbReference type="SAM" id="SignalP"/>
    </source>
</evidence>
<evidence type="ECO:0000313" key="14">
    <source>
        <dbReference type="Proteomes" id="UP000283210"/>
    </source>
</evidence>
<dbReference type="Pfam" id="PF00207">
    <property type="entry name" value="A2M"/>
    <property type="match status" value="1"/>
</dbReference>
<feature type="domain" description="Alpha-macroglobulin receptor-binding" evidence="12">
    <location>
        <begin position="1371"/>
        <end position="1459"/>
    </location>
</feature>
<evidence type="ECO:0000259" key="12">
    <source>
        <dbReference type="SMART" id="SM01361"/>
    </source>
</evidence>
<keyword evidence="7" id="KW-1015">Disulfide bond</keyword>
<dbReference type="InterPro" id="IPR040839">
    <property type="entry name" value="MG4"/>
</dbReference>
<dbReference type="InterPro" id="IPR011625">
    <property type="entry name" value="A2M_N_BRD"/>
</dbReference>
<dbReference type="Pfam" id="PF01835">
    <property type="entry name" value="MG2"/>
    <property type="match status" value="1"/>
</dbReference>
<reference evidence="13 14" key="1">
    <citation type="submission" date="2018-11" db="EMBL/GenBank/DDBJ databases">
        <authorList>
            <person name="Lopez-Roques C."/>
            <person name="Donnadieu C."/>
            <person name="Bouchez O."/>
            <person name="Klopp C."/>
            <person name="Cabau C."/>
            <person name="Zahm M."/>
        </authorList>
    </citation>
    <scope>NUCLEOTIDE SEQUENCE [LARGE SCALE GENOMIC DNA]</scope>
    <source>
        <strain evidence="13">RS831</strain>
        <tissue evidence="13">Whole body</tissue>
    </source>
</reference>
<dbReference type="InterPro" id="IPR013783">
    <property type="entry name" value="Ig-like_fold"/>
</dbReference>
<dbReference type="Pfam" id="PF17789">
    <property type="entry name" value="MG4"/>
    <property type="match status" value="1"/>
</dbReference>
<dbReference type="InterPro" id="IPR014756">
    <property type="entry name" value="Ig_E-set"/>
</dbReference>
<evidence type="ECO:0000259" key="10">
    <source>
        <dbReference type="SMART" id="SM01359"/>
    </source>
</evidence>
<dbReference type="Gene3D" id="2.60.120.1540">
    <property type="match status" value="1"/>
</dbReference>
<dbReference type="InterPro" id="IPR002890">
    <property type="entry name" value="MG2"/>
</dbReference>
<dbReference type="Pfam" id="PF07678">
    <property type="entry name" value="TED_complement"/>
    <property type="match status" value="1"/>
</dbReference>
<organism evidence="13 14">
    <name type="scientific">Oryzias javanicus</name>
    <name type="common">Javanese ricefish</name>
    <name type="synonym">Aplocheilus javanicus</name>
    <dbReference type="NCBI Taxonomy" id="123683"/>
    <lineage>
        <taxon>Eukaryota</taxon>
        <taxon>Metazoa</taxon>
        <taxon>Chordata</taxon>
        <taxon>Craniata</taxon>
        <taxon>Vertebrata</taxon>
        <taxon>Euteleostomi</taxon>
        <taxon>Actinopterygii</taxon>
        <taxon>Neopterygii</taxon>
        <taxon>Teleostei</taxon>
        <taxon>Neoteleostei</taxon>
        <taxon>Acanthomorphata</taxon>
        <taxon>Ovalentaria</taxon>
        <taxon>Atherinomorphae</taxon>
        <taxon>Beloniformes</taxon>
        <taxon>Adrianichthyidae</taxon>
        <taxon>Oryziinae</taxon>
        <taxon>Oryzias</taxon>
    </lineage>
</organism>
<dbReference type="Gene3D" id="2.60.40.10">
    <property type="entry name" value="Immunoglobulins"/>
    <property type="match status" value="2"/>
</dbReference>
<dbReference type="InterPro" id="IPR050473">
    <property type="entry name" value="A2M/Complement_sys"/>
</dbReference>
<comment type="similarity">
    <text evidence="2">Belongs to the protease inhibitor I39 (alpha-2-macroglobulin) family.</text>
</comment>
<dbReference type="SMART" id="SM01361">
    <property type="entry name" value="A2M_recep"/>
    <property type="match status" value="1"/>
</dbReference>
<dbReference type="Proteomes" id="UP000283210">
    <property type="component" value="Chromosome 13"/>
</dbReference>
<dbReference type="Pfam" id="PF07677">
    <property type="entry name" value="A2M_recep"/>
    <property type="match status" value="1"/>
</dbReference>
<dbReference type="GO" id="GO:0004867">
    <property type="term" value="F:serine-type endopeptidase inhibitor activity"/>
    <property type="evidence" value="ECO:0007669"/>
    <property type="project" value="UniProtKB-KW"/>
</dbReference>
<dbReference type="InterPro" id="IPR008930">
    <property type="entry name" value="Terpenoid_cyclase/PrenylTrfase"/>
</dbReference>
<dbReference type="Pfam" id="PF07703">
    <property type="entry name" value="A2M_BRD"/>
    <property type="match status" value="1"/>
</dbReference>
<feature type="domain" description="Alpha-2-macroglobulin bait region" evidence="10">
    <location>
        <begin position="485"/>
        <end position="628"/>
    </location>
</feature>
<dbReference type="InterPro" id="IPR041555">
    <property type="entry name" value="MG3"/>
</dbReference>
<dbReference type="PANTHER" id="PTHR11412:SF150">
    <property type="entry name" value="ALPHA-2-MACROGLOBULIN-RELATED"/>
    <property type="match status" value="1"/>
</dbReference>
<dbReference type="OrthoDB" id="8425858at2759"/>
<comment type="subcellular location">
    <subcellularLocation>
        <location evidence="1">Secreted</location>
    </subcellularLocation>
</comment>
<dbReference type="Gene3D" id="2.60.40.1940">
    <property type="match status" value="1"/>
</dbReference>
<feature type="signal peptide" evidence="9">
    <location>
        <begin position="1"/>
        <end position="29"/>
    </location>
</feature>
<dbReference type="SUPFAM" id="SSF81296">
    <property type="entry name" value="E set domains"/>
    <property type="match status" value="1"/>
</dbReference>
<protein>
    <recommendedName>
        <fullName evidence="15">NTR domain-containing protein</fullName>
    </recommendedName>
</protein>
<dbReference type="Gene3D" id="2.20.130.20">
    <property type="match status" value="1"/>
</dbReference>
<sequence length="1481" mass="166274">MALSWITMRTWTRCLLFFGVLVVQDPVSGSSSSSRQSSSSAASCDTYFLVTVPAVLQAGTKTQFCAVLYEPGEFVVMTIHLKSEDSSQTLLRKGTSNSFMKCFSFHVPLVEKNEIQLFEVTVEGPTVYSKEVKKVLIKNIRPKTFIQTDTAIYNPGQTVRFRTVTLNRELKPVDEKFDFVLVKDPHNAIIEQWVDQTTRRSILERCFQLSSGASEGYYRIVVKAGKDRFYQSFKVQKFSLPKFDIIVTIPKEISVGQRHFEVKVCAKSKCGKPVRGSAVVTVCRPVKKRIHCSSAVTYEDHEHLLKTSLCTTKTEQLCRTGCATLKFEVSSFTGTDPEAFLDVLDVSATVRDKFTSIAHTKWERINITYSIGRLSFLEIPKTYTQGHPLNGKVQAVNYDGSPVAHLKLYLFNVESVFPDHVDVLETDKNGVAKFSMDTDRFSRNVILKVSATKPREHETHKTPFFTSATTTVSESGPGPTTVGFLRVQTVDKPLRCGETEEITIQYSLKSEYTPILEVIYLVLSRGEIVLQGSHQIPDSDDVQQSAFYFPLKVTPDMAPYIQVVAYVVLSCEKILAHSAEFPTEECFSNEVTITYDPNFAVPGEKVKLSLKADPDSLCGVRAIDFRTIVNEPGTLLDAHQIFDLLPIKKTDSIPYKLLDASNCLHVRHKRSISGFTNQDGDYAFTVFEQRGMLILSNLAVQNPRCLKLKGKIYIRDQDFFMKFDKNSAEVPAIPEPGTIPYSCPYVEPLEPVHTLVSEAWIFGLYNVGTHGKRTVHLTVPDVVTSWDTDAFCLNSHSFGVAQRKTLFVAPPFVLHLAMPDSIFLGESFVLKTTVTNKVQGCIKIKLTSTHSSDLSMTQFSNDLCTYCLCGGESKTVRWIVAPTVLGTASVTITATAVDDGTLCEGHPVIVPENGHTIVKTRSVDVKAGGIEIKQVESWLLCSKGPVVREIMDVEMPEDVVPGSLRVKVAAMGDVLSRLVQNLGQPLDFPYENGDWNIASMAINIYVLNYLKETHQLQESMKEEEAVNFLKKAYQTQLSFKDKSGAFSVFRSGPKSSWLTALVMVTLYQAQPFIFVDEDVMNEARKWLECQQRENGCFRVLGRHSTKRKGGCVVDEVAYNAFILAAFLEMGVSPDDPVVKKGLCCLKESIKDLQNPFAAAISAWVFTLAGDLDHRAELLHYLNKIAIKDRDFIYWTHSETETSVYSSLLVSSYVMLAKLSVTGTPGDLKSASYTFKWLVEQLNYFSTFSSTQDTMMAVKAIALYSKCMFTPAWSSTVSIWSPNDQIVFHLTPHNKLLYQEMVLHDTKGKYDVKMEGTACALVQLSLRYNTVKADPNTPLNVEVQLQLHPSRSKRLKFTMKMISLYSGPQVCTNMVVLEIQLPTGFCPLPQSLRSLRSGVDVEHVDHKDNRVFVYVRKLHKDIPVIHKLHLVQEYFVFNNKAVSVLIYDYNNPAVSSVTQYCIGSLTKDKYEPYHHHHHKDKH</sequence>
<keyword evidence="14" id="KW-1185">Reference proteome</keyword>
<evidence type="ECO:0000256" key="2">
    <source>
        <dbReference type="ARBA" id="ARBA00010952"/>
    </source>
</evidence>
<evidence type="ECO:0000256" key="6">
    <source>
        <dbReference type="ARBA" id="ARBA00022900"/>
    </source>
</evidence>
<feature type="chain" id="PRO_5019031018" description="NTR domain-containing protein" evidence="9">
    <location>
        <begin position="30"/>
        <end position="1481"/>
    </location>
</feature>
<dbReference type="EMBL" id="CM012449">
    <property type="protein sequence ID" value="RVE64661.1"/>
    <property type="molecule type" value="Genomic_DNA"/>
</dbReference>
<name>A0A437CPD3_ORYJA</name>
<dbReference type="Pfam" id="PF17791">
    <property type="entry name" value="MG3"/>
    <property type="match status" value="1"/>
</dbReference>
<evidence type="ECO:0000259" key="11">
    <source>
        <dbReference type="SMART" id="SM01360"/>
    </source>
</evidence>
<evidence type="ECO:0000256" key="4">
    <source>
        <dbReference type="ARBA" id="ARBA00022690"/>
    </source>
</evidence>
<dbReference type="InterPro" id="IPR036595">
    <property type="entry name" value="A-macroglobulin_rcpt-bd_sf"/>
</dbReference>
<keyword evidence="6" id="KW-0722">Serine protease inhibitor</keyword>
<dbReference type="InterPro" id="IPR001599">
    <property type="entry name" value="Macroglobln_a2"/>
</dbReference>